<keyword evidence="2" id="KW-1185">Reference proteome</keyword>
<dbReference type="EMBL" id="BGZK01000080">
    <property type="protein sequence ID" value="GBP16548.1"/>
    <property type="molecule type" value="Genomic_DNA"/>
</dbReference>
<comment type="caution">
    <text evidence="1">The sequence shown here is derived from an EMBL/GenBank/DDBJ whole genome shotgun (WGS) entry which is preliminary data.</text>
</comment>
<dbReference type="AlphaFoldDB" id="A0A4C1TRE5"/>
<proteinExistence type="predicted"/>
<accession>A0A4C1TRE5</accession>
<reference evidence="1 2" key="1">
    <citation type="journal article" date="2019" name="Commun. Biol.">
        <title>The bagworm genome reveals a unique fibroin gene that provides high tensile strength.</title>
        <authorList>
            <person name="Kono N."/>
            <person name="Nakamura H."/>
            <person name="Ohtoshi R."/>
            <person name="Tomita M."/>
            <person name="Numata K."/>
            <person name="Arakawa K."/>
        </authorList>
    </citation>
    <scope>NUCLEOTIDE SEQUENCE [LARGE SCALE GENOMIC DNA]</scope>
</reference>
<protein>
    <submittedName>
        <fullName evidence="1">Uncharacterized protein</fullName>
    </submittedName>
</protein>
<dbReference type="Proteomes" id="UP000299102">
    <property type="component" value="Unassembled WGS sequence"/>
</dbReference>
<name>A0A4C1TRE5_EUMVA</name>
<organism evidence="1 2">
    <name type="scientific">Eumeta variegata</name>
    <name type="common">Bagworm moth</name>
    <name type="synonym">Eumeta japonica</name>
    <dbReference type="NCBI Taxonomy" id="151549"/>
    <lineage>
        <taxon>Eukaryota</taxon>
        <taxon>Metazoa</taxon>
        <taxon>Ecdysozoa</taxon>
        <taxon>Arthropoda</taxon>
        <taxon>Hexapoda</taxon>
        <taxon>Insecta</taxon>
        <taxon>Pterygota</taxon>
        <taxon>Neoptera</taxon>
        <taxon>Endopterygota</taxon>
        <taxon>Lepidoptera</taxon>
        <taxon>Glossata</taxon>
        <taxon>Ditrysia</taxon>
        <taxon>Tineoidea</taxon>
        <taxon>Psychidae</taxon>
        <taxon>Oiketicinae</taxon>
        <taxon>Eumeta</taxon>
    </lineage>
</organism>
<evidence type="ECO:0000313" key="1">
    <source>
        <dbReference type="EMBL" id="GBP16548.1"/>
    </source>
</evidence>
<sequence length="187" mass="20856">MKYTISRGRRPTANYYGRPAIINDANITRRTEKNILGPAGDLHGPLVKFYENNPDLLHSDYWDLPADECHGDENYPGEHFNPSPPDVVTMPVTTIVSNPNCARPACRLGRVLNQKWADAPVDGDPVTGEDLRIQRPVQHRGPLKGTPRLRLVFQAAPDTLDRTSVFLMLLLRVARGPPGLMSRSRIA</sequence>
<gene>
    <name evidence="1" type="ORF">EVAR_19348_1</name>
</gene>
<evidence type="ECO:0000313" key="2">
    <source>
        <dbReference type="Proteomes" id="UP000299102"/>
    </source>
</evidence>